<dbReference type="EMBL" id="JARJCM010000293">
    <property type="protein sequence ID" value="KAJ7019447.1"/>
    <property type="molecule type" value="Genomic_DNA"/>
</dbReference>
<evidence type="ECO:0000313" key="1">
    <source>
        <dbReference type="EMBL" id="KAJ7019447.1"/>
    </source>
</evidence>
<proteinExistence type="predicted"/>
<evidence type="ECO:0000313" key="2">
    <source>
        <dbReference type="Proteomes" id="UP001218188"/>
    </source>
</evidence>
<accession>A0AAD6WNN0</accession>
<dbReference type="InterPro" id="IPR012337">
    <property type="entry name" value="RNaseH-like_sf"/>
</dbReference>
<reference evidence="1" key="1">
    <citation type="submission" date="2023-03" db="EMBL/GenBank/DDBJ databases">
        <title>Massive genome expansion in bonnet fungi (Mycena s.s.) driven by repeated elements and novel gene families across ecological guilds.</title>
        <authorList>
            <consortium name="Lawrence Berkeley National Laboratory"/>
            <person name="Harder C.B."/>
            <person name="Miyauchi S."/>
            <person name="Viragh M."/>
            <person name="Kuo A."/>
            <person name="Thoen E."/>
            <person name="Andreopoulos B."/>
            <person name="Lu D."/>
            <person name="Skrede I."/>
            <person name="Drula E."/>
            <person name="Henrissat B."/>
            <person name="Morin E."/>
            <person name="Kohler A."/>
            <person name="Barry K."/>
            <person name="LaButti K."/>
            <person name="Morin E."/>
            <person name="Salamov A."/>
            <person name="Lipzen A."/>
            <person name="Mereny Z."/>
            <person name="Hegedus B."/>
            <person name="Baldrian P."/>
            <person name="Stursova M."/>
            <person name="Weitz H."/>
            <person name="Taylor A."/>
            <person name="Grigoriev I.V."/>
            <person name="Nagy L.G."/>
            <person name="Martin F."/>
            <person name="Kauserud H."/>
        </authorList>
    </citation>
    <scope>NUCLEOTIDE SEQUENCE</scope>
    <source>
        <strain evidence="1">CBHHK200</strain>
    </source>
</reference>
<comment type="caution">
    <text evidence="1">The sequence shown here is derived from an EMBL/GenBank/DDBJ whole genome shotgun (WGS) entry which is preliminary data.</text>
</comment>
<keyword evidence="2" id="KW-1185">Reference proteome</keyword>
<organism evidence="1 2">
    <name type="scientific">Mycena alexandri</name>
    <dbReference type="NCBI Taxonomy" id="1745969"/>
    <lineage>
        <taxon>Eukaryota</taxon>
        <taxon>Fungi</taxon>
        <taxon>Dikarya</taxon>
        <taxon>Basidiomycota</taxon>
        <taxon>Agaricomycotina</taxon>
        <taxon>Agaricomycetes</taxon>
        <taxon>Agaricomycetidae</taxon>
        <taxon>Agaricales</taxon>
        <taxon>Marasmiineae</taxon>
        <taxon>Mycenaceae</taxon>
        <taxon>Mycena</taxon>
    </lineage>
</organism>
<dbReference type="Proteomes" id="UP001218188">
    <property type="component" value="Unassembled WGS sequence"/>
</dbReference>
<dbReference type="SUPFAM" id="SSF53098">
    <property type="entry name" value="Ribonuclease H-like"/>
    <property type="match status" value="1"/>
</dbReference>
<gene>
    <name evidence="1" type="ORF">C8F04DRAFT_975659</name>
</gene>
<sequence length="189" mass="21501">MVFMVLKYRRGYREFTNDESNGLQSYALTAAEWTVLDDLREILCSFKDATLFFSRDSATLASVIPAMDKIDALLATAILQRPSGNKTFSAPIKAALLRSKHTLNRYYALAFHSRIYRIALILHPRYKIGYLEDNDWETDDIKAAKEELTEVFGLYKDVYDAVVEVDESSDVEGMPAVRLVPVERQFSGV</sequence>
<dbReference type="AlphaFoldDB" id="A0AAD6WNN0"/>
<protein>
    <submittedName>
        <fullName evidence="1">Uncharacterized protein</fullName>
    </submittedName>
</protein>
<name>A0AAD6WNN0_9AGAR</name>